<accession>B6JY43</accession>
<dbReference type="OrthoDB" id="5365381at2759"/>
<evidence type="ECO:0000313" key="3">
    <source>
        <dbReference type="Proteomes" id="UP000001744"/>
    </source>
</evidence>
<sequence>MDEDNIPLESLKTPEIQRSFVPSFEDTSMLSNSKSNAFVEDFFMQNYIPDTLDGALKELNLESHKIDEINSQNIKSYYELMESVDKNEDVETLTDAMDTSGISLLEQPSFGTVNFDEWLNSPSPSKLIQTREYEKPVARIPLMAVNPQSLTPSRSLRKQHMLQSPTKMQSPGTPCMRLRKNRQTPLSTRVTPIRLQSYPLRDSPAEREQEHCDETCPHLFRLEKIRDLLAFVQLELKCYVEPYKRQVKELKEELQRRNAEVDELKRQLAANGRMET</sequence>
<dbReference type="VEuPathDB" id="FungiDB:SJAG_01502"/>
<name>B6JY43_SCHJY</name>
<dbReference type="GeneID" id="7048687"/>
<keyword evidence="3" id="KW-1185">Reference proteome</keyword>
<proteinExistence type="predicted"/>
<protein>
    <submittedName>
        <fullName evidence="2">Uncharacterized protein</fullName>
    </submittedName>
</protein>
<dbReference type="HOGENOM" id="CLU_1008876_0_0_1"/>
<organism evidence="2 3">
    <name type="scientific">Schizosaccharomyces japonicus (strain yFS275 / FY16936)</name>
    <name type="common">Fission yeast</name>
    <dbReference type="NCBI Taxonomy" id="402676"/>
    <lineage>
        <taxon>Eukaryota</taxon>
        <taxon>Fungi</taxon>
        <taxon>Dikarya</taxon>
        <taxon>Ascomycota</taxon>
        <taxon>Taphrinomycotina</taxon>
        <taxon>Schizosaccharomycetes</taxon>
        <taxon>Schizosaccharomycetales</taxon>
        <taxon>Schizosaccharomycetaceae</taxon>
        <taxon>Schizosaccharomyces</taxon>
    </lineage>
</organism>
<dbReference type="EMBL" id="KE651168">
    <property type="protein sequence ID" value="EEB06461.1"/>
    <property type="molecule type" value="Genomic_DNA"/>
</dbReference>
<dbReference type="RefSeq" id="XP_002172754.1">
    <property type="nucleotide sequence ID" value="XM_002172718.2"/>
</dbReference>
<dbReference type="AlphaFoldDB" id="B6JY43"/>
<keyword evidence="1" id="KW-0175">Coiled coil</keyword>
<feature type="coiled-coil region" evidence="1">
    <location>
        <begin position="240"/>
        <end position="271"/>
    </location>
</feature>
<gene>
    <name evidence="2" type="ORF">SJAG_01502</name>
</gene>
<dbReference type="JaponicusDB" id="SJAG_01502"/>
<evidence type="ECO:0000313" key="2">
    <source>
        <dbReference type="EMBL" id="EEB06461.1"/>
    </source>
</evidence>
<reference evidence="2 3" key="1">
    <citation type="journal article" date="2011" name="Science">
        <title>Comparative functional genomics of the fission yeasts.</title>
        <authorList>
            <person name="Rhind N."/>
            <person name="Chen Z."/>
            <person name="Yassour M."/>
            <person name="Thompson D.A."/>
            <person name="Haas B.J."/>
            <person name="Habib N."/>
            <person name="Wapinski I."/>
            <person name="Roy S."/>
            <person name="Lin M.F."/>
            <person name="Heiman D.I."/>
            <person name="Young S.K."/>
            <person name="Furuya K."/>
            <person name="Guo Y."/>
            <person name="Pidoux A."/>
            <person name="Chen H.M."/>
            <person name="Robbertse B."/>
            <person name="Goldberg J.M."/>
            <person name="Aoki K."/>
            <person name="Bayne E.H."/>
            <person name="Berlin A.M."/>
            <person name="Desjardins C.A."/>
            <person name="Dobbs E."/>
            <person name="Dukaj L."/>
            <person name="Fan L."/>
            <person name="FitzGerald M.G."/>
            <person name="French C."/>
            <person name="Gujja S."/>
            <person name="Hansen K."/>
            <person name="Keifenheim D."/>
            <person name="Levin J.Z."/>
            <person name="Mosher R.A."/>
            <person name="Mueller C.A."/>
            <person name="Pfiffner J."/>
            <person name="Priest M."/>
            <person name="Russ C."/>
            <person name="Smialowska A."/>
            <person name="Swoboda P."/>
            <person name="Sykes S.M."/>
            <person name="Vaughn M."/>
            <person name="Vengrova S."/>
            <person name="Yoder R."/>
            <person name="Zeng Q."/>
            <person name="Allshire R."/>
            <person name="Baulcombe D."/>
            <person name="Birren B.W."/>
            <person name="Brown W."/>
            <person name="Ekwall K."/>
            <person name="Kellis M."/>
            <person name="Leatherwood J."/>
            <person name="Levin H."/>
            <person name="Margalit H."/>
            <person name="Martienssen R."/>
            <person name="Nieduszynski C.A."/>
            <person name="Spatafora J.W."/>
            <person name="Friedman N."/>
            <person name="Dalgaard J.Z."/>
            <person name="Baumann P."/>
            <person name="Niki H."/>
            <person name="Regev A."/>
            <person name="Nusbaum C."/>
        </authorList>
    </citation>
    <scope>NUCLEOTIDE SEQUENCE [LARGE SCALE GENOMIC DNA]</scope>
    <source>
        <strain evidence="3">yFS275 / FY16936</strain>
    </source>
</reference>
<evidence type="ECO:0000256" key="1">
    <source>
        <dbReference type="SAM" id="Coils"/>
    </source>
</evidence>
<dbReference type="Proteomes" id="UP000001744">
    <property type="component" value="Unassembled WGS sequence"/>
</dbReference>